<comment type="caution">
    <text evidence="2">The sequence shown here is derived from an EMBL/GenBank/DDBJ whole genome shotgun (WGS) entry which is preliminary data.</text>
</comment>
<dbReference type="AlphaFoldDB" id="A0AAD7GF69"/>
<evidence type="ECO:0000313" key="3">
    <source>
        <dbReference type="Proteomes" id="UP001221757"/>
    </source>
</evidence>
<name>A0AAD7GF69_MYCRO</name>
<sequence length="135" mass="14334">MCAQHLTLPQVAAAAPSACPTENIGTQRTGHGTPANERCIPGGQSADEERIVGASSADGQQTVGRSLADEQRTLGLKFKPKFGILIGFGTAEMRNNILSSGFDFGAIERQSLGYPVSNPDTNDFGFQFQLNFCVI</sequence>
<proteinExistence type="predicted"/>
<feature type="region of interest" description="Disordered" evidence="1">
    <location>
        <begin position="17"/>
        <end position="37"/>
    </location>
</feature>
<keyword evidence="3" id="KW-1185">Reference proteome</keyword>
<accession>A0AAD7GF69</accession>
<protein>
    <submittedName>
        <fullName evidence="2">Uncharacterized protein</fullName>
    </submittedName>
</protein>
<reference evidence="2" key="1">
    <citation type="submission" date="2023-03" db="EMBL/GenBank/DDBJ databases">
        <title>Massive genome expansion in bonnet fungi (Mycena s.s.) driven by repeated elements and novel gene families across ecological guilds.</title>
        <authorList>
            <consortium name="Lawrence Berkeley National Laboratory"/>
            <person name="Harder C.B."/>
            <person name="Miyauchi S."/>
            <person name="Viragh M."/>
            <person name="Kuo A."/>
            <person name="Thoen E."/>
            <person name="Andreopoulos B."/>
            <person name="Lu D."/>
            <person name="Skrede I."/>
            <person name="Drula E."/>
            <person name="Henrissat B."/>
            <person name="Morin E."/>
            <person name="Kohler A."/>
            <person name="Barry K."/>
            <person name="LaButti K."/>
            <person name="Morin E."/>
            <person name="Salamov A."/>
            <person name="Lipzen A."/>
            <person name="Mereny Z."/>
            <person name="Hegedus B."/>
            <person name="Baldrian P."/>
            <person name="Stursova M."/>
            <person name="Weitz H."/>
            <person name="Taylor A."/>
            <person name="Grigoriev I.V."/>
            <person name="Nagy L.G."/>
            <person name="Martin F."/>
            <person name="Kauserud H."/>
        </authorList>
    </citation>
    <scope>NUCLEOTIDE SEQUENCE</scope>
    <source>
        <strain evidence="2">CBHHK067</strain>
    </source>
</reference>
<dbReference type="EMBL" id="JARKIE010000099">
    <property type="protein sequence ID" value="KAJ7686139.1"/>
    <property type="molecule type" value="Genomic_DNA"/>
</dbReference>
<organism evidence="2 3">
    <name type="scientific">Mycena rosella</name>
    <name type="common">Pink bonnet</name>
    <name type="synonym">Agaricus rosellus</name>
    <dbReference type="NCBI Taxonomy" id="1033263"/>
    <lineage>
        <taxon>Eukaryota</taxon>
        <taxon>Fungi</taxon>
        <taxon>Dikarya</taxon>
        <taxon>Basidiomycota</taxon>
        <taxon>Agaricomycotina</taxon>
        <taxon>Agaricomycetes</taxon>
        <taxon>Agaricomycetidae</taxon>
        <taxon>Agaricales</taxon>
        <taxon>Marasmiineae</taxon>
        <taxon>Mycenaceae</taxon>
        <taxon>Mycena</taxon>
    </lineage>
</organism>
<evidence type="ECO:0000313" key="2">
    <source>
        <dbReference type="EMBL" id="KAJ7686139.1"/>
    </source>
</evidence>
<gene>
    <name evidence="2" type="ORF">B0H17DRAFT_1137159</name>
</gene>
<evidence type="ECO:0000256" key="1">
    <source>
        <dbReference type="SAM" id="MobiDB-lite"/>
    </source>
</evidence>
<dbReference type="Proteomes" id="UP001221757">
    <property type="component" value="Unassembled WGS sequence"/>
</dbReference>